<keyword evidence="1" id="KW-0853">WD repeat</keyword>
<feature type="region of interest" description="Disordered" evidence="2">
    <location>
        <begin position="782"/>
        <end position="926"/>
    </location>
</feature>
<evidence type="ECO:0000313" key="4">
    <source>
        <dbReference type="Proteomes" id="UP001642501"/>
    </source>
</evidence>
<feature type="compositionally biased region" description="Low complexity" evidence="2">
    <location>
        <begin position="88"/>
        <end position="100"/>
    </location>
</feature>
<feature type="compositionally biased region" description="Polar residues" evidence="2">
    <location>
        <begin position="782"/>
        <end position="796"/>
    </location>
</feature>
<dbReference type="PROSITE" id="PS50082">
    <property type="entry name" value="WD_REPEATS_2"/>
    <property type="match status" value="1"/>
</dbReference>
<accession>A0ABP0DJ67</accession>
<feature type="compositionally biased region" description="Acidic residues" evidence="2">
    <location>
        <begin position="624"/>
        <end position="644"/>
    </location>
</feature>
<protein>
    <submittedName>
        <fullName evidence="3">U3 small nucleolar RNA-associated protein</fullName>
    </submittedName>
</protein>
<dbReference type="InterPro" id="IPR001680">
    <property type="entry name" value="WD40_rpt"/>
</dbReference>
<dbReference type="InterPro" id="IPR011047">
    <property type="entry name" value="Quinoprotein_ADH-like_sf"/>
</dbReference>
<dbReference type="SMART" id="SM00320">
    <property type="entry name" value="WD40"/>
    <property type="match status" value="5"/>
</dbReference>
<dbReference type="SUPFAM" id="SSF50978">
    <property type="entry name" value="WD40 repeat-like"/>
    <property type="match status" value="1"/>
</dbReference>
<name>A0ABP0DJ67_9PEZI</name>
<dbReference type="InterPro" id="IPR036322">
    <property type="entry name" value="WD40_repeat_dom_sf"/>
</dbReference>
<evidence type="ECO:0000256" key="2">
    <source>
        <dbReference type="SAM" id="MobiDB-lite"/>
    </source>
</evidence>
<evidence type="ECO:0000313" key="3">
    <source>
        <dbReference type="EMBL" id="CAK7268314.1"/>
    </source>
</evidence>
<organism evidence="3 4">
    <name type="scientific">Sporothrix epigloea</name>
    <dbReference type="NCBI Taxonomy" id="1892477"/>
    <lineage>
        <taxon>Eukaryota</taxon>
        <taxon>Fungi</taxon>
        <taxon>Dikarya</taxon>
        <taxon>Ascomycota</taxon>
        <taxon>Pezizomycotina</taxon>
        <taxon>Sordariomycetes</taxon>
        <taxon>Sordariomycetidae</taxon>
        <taxon>Ophiostomatales</taxon>
        <taxon>Ophiostomataceae</taxon>
        <taxon>Sporothrix</taxon>
    </lineage>
</organism>
<dbReference type="Pfam" id="PF00400">
    <property type="entry name" value="WD40"/>
    <property type="match status" value="1"/>
</dbReference>
<gene>
    <name evidence="3" type="primary">UTP4</name>
    <name evidence="3" type="ORF">SEPCBS57363_003028</name>
</gene>
<dbReference type="PANTHER" id="PTHR44163:SF1">
    <property type="entry name" value="U3 SMALL NUCLEOLAR RNA-ASSOCIATED PROTEIN 4 HOMOLOG"/>
    <property type="match status" value="1"/>
</dbReference>
<dbReference type="SUPFAM" id="SSF50998">
    <property type="entry name" value="Quinoprotein alcohol dehydrogenase-like"/>
    <property type="match status" value="1"/>
</dbReference>
<dbReference type="InterPro" id="IPR046351">
    <property type="entry name" value="UTP4"/>
</dbReference>
<feature type="region of interest" description="Disordered" evidence="2">
    <location>
        <begin position="610"/>
        <end position="663"/>
    </location>
</feature>
<feature type="repeat" description="WD" evidence="1">
    <location>
        <begin position="291"/>
        <end position="322"/>
    </location>
</feature>
<keyword evidence="4" id="KW-1185">Reference proteome</keyword>
<dbReference type="EMBL" id="CAWUOM010000045">
    <property type="protein sequence ID" value="CAK7268314.1"/>
    <property type="molecule type" value="Genomic_DNA"/>
</dbReference>
<evidence type="ECO:0000256" key="1">
    <source>
        <dbReference type="PROSITE-ProRule" id="PRU00221"/>
    </source>
</evidence>
<feature type="region of interest" description="Disordered" evidence="2">
    <location>
        <begin position="84"/>
        <end position="103"/>
    </location>
</feature>
<feature type="compositionally biased region" description="Acidic residues" evidence="2">
    <location>
        <begin position="855"/>
        <end position="874"/>
    </location>
</feature>
<sequence length="985" mass="106839">MDIHRCRFVPFKAAAINAVAFSHPHLAADSKFSRGAPARMAIGRANGDIEIWNPMNGTWLQETMIPGGQDRSVEGLTWIVGDDEELDNNNSNASNNNSGNKGRPIISHGSLRLFSIGYTNTITEWDLEKGCAKRNASGQHGELWCLATQPKGAVATTQRLVGGTMDGCLALYATADDDLRFQRLCRTPKKSVKIVSIAFQTRQLAVAGCSDGTIRVFDVRNGSILHAMTMGRDLLAERSLSFSGNSKKGGSSKDVIVWSVRCLPNGDIVSGDSTGQICIWDGTTYTQAQRIQSHTQDVLSLATSADGSSIVSGGMDRRVVLYREIAGQSSRWAKVWHRRYHQHDVKALAAFEAKGVSVVVAGGPDATPVVLPLQKSGFEHHRTLSHLPQTVPVASAPNARLVMCWWERRVEIWAFDTNLHEMLGGLSANASDTDALDRNRRLVGRILINGDANIAAAAISPDGSLVVVATVNEVKAFQLRKGPSGEMVITKIPVPSSAATKGSSGVVISPNGRWLALANGAENYVTVLEVVGADMKEGSQKISFRVKPLRLARLRRTVPHYAQFSGLGRYDRRVTRLVFSPDSKLLAVGDLAGYIDTWVLRGPDGILDGVSAANGENGEMVDAPNDDDADDDEDSDTSFDDDALNTEGSSEPTARASKWVQSPRAKQMPKLSAAPVVLSFSDDIPGTAAVTGESVGTANSLASDYVLLIVTATSRMYAFNPLRARLVPWLRRLTPANLPLEFCNIRDIVKGVLWQGPRLWIYGASFLFMVDTSVEPVVANSSAATSTDKAGASTPSADPPKRKRKRGDDSGAGGRMTLPGLVAQRVQMVVESAEGGGSEWVDVDMEDTKGKHSGDDDDDDDDGNDSESDSDEGEADNHAQQKQQQQQQQTQSPRKTRKQQRQQEDEKKEADVQLQKQLQSPQPQLPRWWHTFKYRPILGVVPLAAPSTSATASSPSTGYPSLEVVLIERPTWDIDVPLRYGDDER</sequence>
<dbReference type="PANTHER" id="PTHR44163">
    <property type="entry name" value="U3 SMALL NUCLEOLAR RNA-ASSOCIATED PROTEIN 4 HOMOLOG"/>
    <property type="match status" value="1"/>
</dbReference>
<dbReference type="Proteomes" id="UP001642501">
    <property type="component" value="Unassembled WGS sequence"/>
</dbReference>
<feature type="compositionally biased region" description="Basic and acidic residues" evidence="2">
    <location>
        <begin position="901"/>
        <end position="911"/>
    </location>
</feature>
<comment type="caution">
    <text evidence="3">The sequence shown here is derived from an EMBL/GenBank/DDBJ whole genome shotgun (WGS) entry which is preliminary data.</text>
</comment>
<proteinExistence type="predicted"/>
<dbReference type="Gene3D" id="2.130.10.10">
    <property type="entry name" value="YVTN repeat-like/Quinoprotein amine dehydrogenase"/>
    <property type="match status" value="3"/>
</dbReference>
<feature type="compositionally biased region" description="Low complexity" evidence="2">
    <location>
        <begin position="913"/>
        <end position="926"/>
    </location>
</feature>
<feature type="compositionally biased region" description="Low complexity" evidence="2">
    <location>
        <begin position="880"/>
        <end position="893"/>
    </location>
</feature>
<reference evidence="3 4" key="1">
    <citation type="submission" date="2024-01" db="EMBL/GenBank/DDBJ databases">
        <authorList>
            <person name="Allen C."/>
            <person name="Tagirdzhanova G."/>
        </authorList>
    </citation>
    <scope>NUCLEOTIDE SEQUENCE [LARGE SCALE GENOMIC DNA]</scope>
    <source>
        <strain evidence="3 4">CBS 573.63</strain>
    </source>
</reference>
<dbReference type="InterPro" id="IPR015943">
    <property type="entry name" value="WD40/YVTN_repeat-like_dom_sf"/>
</dbReference>